<proteinExistence type="predicted"/>
<organism evidence="2 3">
    <name type="scientific">Negadavirga shengliensis</name>
    <dbReference type="NCBI Taxonomy" id="1389218"/>
    <lineage>
        <taxon>Bacteria</taxon>
        <taxon>Pseudomonadati</taxon>
        <taxon>Bacteroidota</taxon>
        <taxon>Cytophagia</taxon>
        <taxon>Cytophagales</taxon>
        <taxon>Cyclobacteriaceae</taxon>
        <taxon>Negadavirga</taxon>
    </lineage>
</organism>
<evidence type="ECO:0000313" key="3">
    <source>
        <dbReference type="Proteomes" id="UP001595818"/>
    </source>
</evidence>
<reference evidence="3" key="1">
    <citation type="journal article" date="2019" name="Int. J. Syst. Evol. Microbiol.">
        <title>The Global Catalogue of Microorganisms (GCM) 10K type strain sequencing project: providing services to taxonomists for standard genome sequencing and annotation.</title>
        <authorList>
            <consortium name="The Broad Institute Genomics Platform"/>
            <consortium name="The Broad Institute Genome Sequencing Center for Infectious Disease"/>
            <person name="Wu L."/>
            <person name="Ma J."/>
        </authorList>
    </citation>
    <scope>NUCLEOTIDE SEQUENCE [LARGE SCALE GENOMIC DNA]</scope>
    <source>
        <strain evidence="3">CGMCC 4.7466</strain>
    </source>
</reference>
<keyword evidence="3" id="KW-1185">Reference proteome</keyword>
<feature type="transmembrane region" description="Helical" evidence="1">
    <location>
        <begin position="138"/>
        <end position="163"/>
    </location>
</feature>
<feature type="transmembrane region" description="Helical" evidence="1">
    <location>
        <begin position="5"/>
        <end position="26"/>
    </location>
</feature>
<accession>A0ABV9T788</accession>
<name>A0ABV9T788_9BACT</name>
<feature type="transmembrane region" description="Helical" evidence="1">
    <location>
        <begin position="76"/>
        <end position="97"/>
    </location>
</feature>
<keyword evidence="1" id="KW-0812">Transmembrane</keyword>
<keyword evidence="1" id="KW-1133">Transmembrane helix</keyword>
<feature type="transmembrane region" description="Helical" evidence="1">
    <location>
        <begin position="38"/>
        <end position="55"/>
    </location>
</feature>
<protein>
    <submittedName>
        <fullName evidence="2">DUF4199 domain-containing protein</fullName>
    </submittedName>
</protein>
<dbReference type="Proteomes" id="UP001595818">
    <property type="component" value="Unassembled WGS sequence"/>
</dbReference>
<evidence type="ECO:0000313" key="2">
    <source>
        <dbReference type="EMBL" id="MFC4874307.1"/>
    </source>
</evidence>
<sequence>MKKNVLVFGLVMGMILCIPWLIMVNMLYANPEFKSNDLLGYAILLVIYSLIFVGIRNYRNKELGGIISFGKAFKTGALITLIAATFYVVAWLFYYYLFIPDFMEVYTAHVLHNCTTDTELAAKTKEMEIFSRMYENPVFVILITYAEVLPIGLVVTLISALILKSPKKQPQ</sequence>
<dbReference type="EMBL" id="JBHSJJ010000017">
    <property type="protein sequence ID" value="MFC4874307.1"/>
    <property type="molecule type" value="Genomic_DNA"/>
</dbReference>
<keyword evidence="1" id="KW-0472">Membrane</keyword>
<evidence type="ECO:0000256" key="1">
    <source>
        <dbReference type="SAM" id="Phobius"/>
    </source>
</evidence>
<dbReference type="Pfam" id="PF13858">
    <property type="entry name" value="DUF4199"/>
    <property type="match status" value="1"/>
</dbReference>
<dbReference type="InterPro" id="IPR025250">
    <property type="entry name" value="DUF4199"/>
</dbReference>
<comment type="caution">
    <text evidence="2">The sequence shown here is derived from an EMBL/GenBank/DDBJ whole genome shotgun (WGS) entry which is preliminary data.</text>
</comment>
<gene>
    <name evidence="2" type="ORF">ACFPFU_21570</name>
</gene>
<dbReference type="RefSeq" id="WP_377068026.1">
    <property type="nucleotide sequence ID" value="NZ_JBHSJJ010000017.1"/>
</dbReference>